<dbReference type="Proteomes" id="UP000032247">
    <property type="component" value="Unassembled WGS sequence"/>
</dbReference>
<dbReference type="PANTHER" id="PTHR37825">
    <property type="entry name" value="TRNA(MET) CYTIDINE ACETATE LIGASE"/>
    <property type="match status" value="1"/>
</dbReference>
<comment type="subcellular location">
    <subcellularLocation>
        <location evidence="3">Cytoplasm</location>
    </subcellularLocation>
</comment>
<keyword evidence="3" id="KW-0963">Cytoplasm</keyword>
<dbReference type="EMBL" id="JXBC01000002">
    <property type="protein sequence ID" value="KIU12513.1"/>
    <property type="molecule type" value="Genomic_DNA"/>
</dbReference>
<dbReference type="Gene3D" id="3.40.50.620">
    <property type="entry name" value="HUPs"/>
    <property type="match status" value="1"/>
</dbReference>
<comment type="catalytic activity">
    <reaction evidence="3">
        <text>cytidine(34) in elongator tRNA(Met) + acetate + ATP = N(4)-acetylcytidine(34) in elongator tRNA(Met) + AMP + diphosphate</text>
        <dbReference type="Rhea" id="RHEA:58144"/>
        <dbReference type="Rhea" id="RHEA-COMP:10693"/>
        <dbReference type="Rhea" id="RHEA-COMP:10694"/>
        <dbReference type="ChEBI" id="CHEBI:30089"/>
        <dbReference type="ChEBI" id="CHEBI:30616"/>
        <dbReference type="ChEBI" id="CHEBI:33019"/>
        <dbReference type="ChEBI" id="CHEBI:74900"/>
        <dbReference type="ChEBI" id="CHEBI:82748"/>
        <dbReference type="ChEBI" id="CHEBI:456215"/>
    </reaction>
</comment>
<dbReference type="GO" id="GO:0006400">
    <property type="term" value="P:tRNA modification"/>
    <property type="evidence" value="ECO:0007669"/>
    <property type="project" value="UniProtKB-UniRule"/>
</dbReference>
<dbReference type="InterPro" id="IPR008513">
    <property type="entry name" value="tRNA(Met)_cyd_acetate_ligase"/>
</dbReference>
<keyword evidence="3" id="KW-0820">tRNA-binding</keyword>
<keyword evidence="3" id="KW-0067">ATP-binding</keyword>
<dbReference type="GO" id="GO:0016879">
    <property type="term" value="F:ligase activity, forming carbon-nitrogen bonds"/>
    <property type="evidence" value="ECO:0007669"/>
    <property type="project" value="UniProtKB-UniRule"/>
</dbReference>
<evidence type="ECO:0000256" key="1">
    <source>
        <dbReference type="ARBA" id="ARBA00022598"/>
    </source>
</evidence>
<reference evidence="4 5" key="1">
    <citation type="submission" date="2014-12" db="EMBL/GenBank/DDBJ databases">
        <title>Comparative genome analysis of Bacillus coagulans HM-08, Clostridium butyricum HM-68, Bacillus subtilis HM-66 and Bacillus licheniformis BL-09.</title>
        <authorList>
            <person name="Zhang H."/>
        </authorList>
    </citation>
    <scope>NUCLEOTIDE SEQUENCE [LARGE SCALE GENOMIC DNA]</scope>
    <source>
        <strain evidence="4 5">HM-66</strain>
    </source>
</reference>
<dbReference type="STRING" id="483913.AN935_07865"/>
<protein>
    <recommendedName>
        <fullName evidence="3">tRNA(Met) cytidine acetate ligase</fullName>
        <ecNumber evidence="3">6.3.4.-</ecNumber>
    </recommendedName>
</protein>
<dbReference type="PATRIC" id="fig|1423.173.peg.1395"/>
<dbReference type="HAMAP" id="MF_01539">
    <property type="entry name" value="TmcAL"/>
    <property type="match status" value="1"/>
</dbReference>
<evidence type="ECO:0000256" key="3">
    <source>
        <dbReference type="HAMAP-Rule" id="MF_01539"/>
    </source>
</evidence>
<name>A0A0D1IT21_BACIU</name>
<evidence type="ECO:0000313" key="4">
    <source>
        <dbReference type="EMBL" id="KIU12513.1"/>
    </source>
</evidence>
<dbReference type="InterPro" id="IPR014729">
    <property type="entry name" value="Rossmann-like_a/b/a_fold"/>
</dbReference>
<keyword evidence="3" id="KW-0694">RNA-binding</keyword>
<proteinExistence type="inferred from homology"/>
<comment type="function">
    <text evidence="3">Catalyzes the formation of N(4)-acetylcytidine (ac(4)C) at the wobble position of elongator tRNA(Met), using acetate and ATP as substrates. First activates an acetate ion to form acetyladenylate (Ac-AMP) and then transfers the acetyl group to tRNA to form ac(4)C34.</text>
</comment>
<organism evidence="4 5">
    <name type="scientific">Bacillus subtilis</name>
    <dbReference type="NCBI Taxonomy" id="1423"/>
    <lineage>
        <taxon>Bacteria</taxon>
        <taxon>Bacillati</taxon>
        <taxon>Bacillota</taxon>
        <taxon>Bacilli</taxon>
        <taxon>Bacillales</taxon>
        <taxon>Bacillaceae</taxon>
        <taxon>Bacillus</taxon>
    </lineage>
</organism>
<keyword evidence="1 3" id="KW-0436">Ligase</keyword>
<dbReference type="GO" id="GO:0005524">
    <property type="term" value="F:ATP binding"/>
    <property type="evidence" value="ECO:0007669"/>
    <property type="project" value="UniProtKB-KW"/>
</dbReference>
<feature type="binding site" evidence="3">
    <location>
        <position position="101"/>
    </location>
    <ligand>
        <name>ATP</name>
        <dbReference type="ChEBI" id="CHEBI:30616"/>
    </ligand>
</feature>
<dbReference type="EC" id="6.3.4.-" evidence="3"/>
<feature type="binding site" evidence="3">
    <location>
        <begin position="187"/>
        <end position="188"/>
    </location>
    <ligand>
        <name>ATP</name>
        <dbReference type="ChEBI" id="CHEBI:30616"/>
    </ligand>
</feature>
<evidence type="ECO:0000313" key="5">
    <source>
        <dbReference type="Proteomes" id="UP000032247"/>
    </source>
</evidence>
<dbReference type="NCBIfam" id="NF010191">
    <property type="entry name" value="PRK13670.1"/>
    <property type="match status" value="1"/>
</dbReference>
<feature type="binding site" evidence="3">
    <location>
        <begin position="7"/>
        <end position="20"/>
    </location>
    <ligand>
        <name>ATP</name>
        <dbReference type="ChEBI" id="CHEBI:30616"/>
    </ligand>
</feature>
<feature type="binding site" evidence="3">
    <location>
        <position position="162"/>
    </location>
    <ligand>
        <name>ATP</name>
        <dbReference type="ChEBI" id="CHEBI:30616"/>
    </ligand>
</feature>
<dbReference type="Pfam" id="PF05636">
    <property type="entry name" value="HIGH_NTase1"/>
    <property type="match status" value="1"/>
</dbReference>
<dbReference type="GO" id="GO:0000049">
    <property type="term" value="F:tRNA binding"/>
    <property type="evidence" value="ECO:0007669"/>
    <property type="project" value="UniProtKB-KW"/>
</dbReference>
<sequence length="415" mass="47020">MKAVGLVVEYNPFHNGHLYHAQTAKRETGCDTAVAVMSGHFLQRGEPAVVSKWARTKMALQSGVDLVIELPYLYAVQKADIFARGSVSILNELECEALFFGSENGDIKPFLETAQLIDEHKHTFDDRIKEELKTGTSYPAAAASAFSSILHTESALDLSKPNNILGYQYVTSILTGGYPMKPYTTARISSDYHDADLPEGENHIASATSIRRAMTGQNLKACLRFLPAASARELAAYRKSFGLWHTPESYFSYLKYSLSTVTAQELQQVYEVEEGLEHRILRSIRKSSSYQEFMELLKTKRYTWTRLQRMNTHILTRTKKQDMQKLLDNDKAPYIRLLGMTKKGQAYLSEKKKALSVPLVSKLSSFSHPALDLDVKASRIYSLPIEEPLRTEFDLQEYGHAPIRYDEDEQHFLNV</sequence>
<gene>
    <name evidence="3" type="primary">tmcAL</name>
    <name evidence="4" type="ORF">SC09_Contig19orf01015</name>
</gene>
<dbReference type="AlphaFoldDB" id="A0A0D1IT21"/>
<dbReference type="GO" id="GO:0005737">
    <property type="term" value="C:cytoplasm"/>
    <property type="evidence" value="ECO:0007669"/>
    <property type="project" value="UniProtKB-SubCell"/>
</dbReference>
<keyword evidence="2 3" id="KW-0819">tRNA processing</keyword>
<dbReference type="PANTHER" id="PTHR37825:SF1">
    <property type="entry name" value="TRNA(MET) CYTIDINE ACETATE LIGASE"/>
    <property type="match status" value="1"/>
</dbReference>
<accession>A0A0D1IT21</accession>
<dbReference type="SUPFAM" id="SSF52374">
    <property type="entry name" value="Nucleotidylyl transferase"/>
    <property type="match status" value="1"/>
</dbReference>
<comment type="caution">
    <text evidence="4">The sequence shown here is derived from an EMBL/GenBank/DDBJ whole genome shotgun (WGS) entry which is preliminary data.</text>
</comment>
<keyword evidence="3" id="KW-0547">Nucleotide-binding</keyword>
<comment type="similarity">
    <text evidence="3">Belongs to the TmcAL family.</text>
</comment>
<evidence type="ECO:0000256" key="2">
    <source>
        <dbReference type="ARBA" id="ARBA00022694"/>
    </source>
</evidence>